<dbReference type="InterPro" id="IPR001734">
    <property type="entry name" value="Na/solute_symporter"/>
</dbReference>
<evidence type="ECO:0000256" key="8">
    <source>
        <dbReference type="ARBA" id="ARBA00023065"/>
    </source>
</evidence>
<keyword evidence="8" id="KW-0406">Ion transport</keyword>
<evidence type="ECO:0000256" key="7">
    <source>
        <dbReference type="ARBA" id="ARBA00023053"/>
    </source>
</evidence>
<evidence type="ECO:0000313" key="14">
    <source>
        <dbReference type="Proteomes" id="UP001595526"/>
    </source>
</evidence>
<dbReference type="EMBL" id="JBHRTA010000009">
    <property type="protein sequence ID" value="MFC3196799.1"/>
    <property type="molecule type" value="Genomic_DNA"/>
</dbReference>
<keyword evidence="14" id="KW-1185">Reference proteome</keyword>
<dbReference type="PANTHER" id="PTHR42985:SF40">
    <property type="entry name" value="LD47995P-RELATED"/>
    <property type="match status" value="1"/>
</dbReference>
<comment type="caution">
    <text evidence="13">The sequence shown here is derived from an EMBL/GenBank/DDBJ whole genome shotgun (WGS) entry which is preliminary data.</text>
</comment>
<evidence type="ECO:0000256" key="6">
    <source>
        <dbReference type="ARBA" id="ARBA00022989"/>
    </source>
</evidence>
<feature type="transmembrane region" description="Helical" evidence="11">
    <location>
        <begin position="769"/>
        <end position="787"/>
    </location>
</feature>
<feature type="transmembrane region" description="Helical" evidence="11">
    <location>
        <begin position="794"/>
        <end position="812"/>
    </location>
</feature>
<evidence type="ECO:0000256" key="3">
    <source>
        <dbReference type="ARBA" id="ARBA00022448"/>
    </source>
</evidence>
<keyword evidence="9 11" id="KW-0472">Membrane</keyword>
<keyword evidence="6 11" id="KW-1133">Transmembrane helix</keyword>
<dbReference type="Pfam" id="PF00474">
    <property type="entry name" value="SSF"/>
    <property type="match status" value="1"/>
</dbReference>
<evidence type="ECO:0000256" key="12">
    <source>
        <dbReference type="SAM" id="SignalP"/>
    </source>
</evidence>
<comment type="similarity">
    <text evidence="2">Belongs to the sodium:solute symporter (SSF) (TC 2.A.21) family.</text>
</comment>
<feature type="transmembrane region" description="Helical" evidence="11">
    <location>
        <begin position="408"/>
        <end position="430"/>
    </location>
</feature>
<dbReference type="NCBIfam" id="TIGR00813">
    <property type="entry name" value="sss"/>
    <property type="match status" value="1"/>
</dbReference>
<reference evidence="14" key="1">
    <citation type="journal article" date="2019" name="Int. J. Syst. Evol. Microbiol.">
        <title>The Global Catalogue of Microorganisms (GCM) 10K type strain sequencing project: providing services to taxonomists for standard genome sequencing and annotation.</title>
        <authorList>
            <consortium name="The Broad Institute Genomics Platform"/>
            <consortium name="The Broad Institute Genome Sequencing Center for Infectious Disease"/>
            <person name="Wu L."/>
            <person name="Ma J."/>
        </authorList>
    </citation>
    <scope>NUCLEOTIDE SEQUENCE [LARGE SCALE GENOMIC DNA]</scope>
    <source>
        <strain evidence="14">KCTC 52416</strain>
    </source>
</reference>
<dbReference type="Gene3D" id="2.120.10.80">
    <property type="entry name" value="Kelch-type beta propeller"/>
    <property type="match status" value="1"/>
</dbReference>
<dbReference type="InterPro" id="IPR038377">
    <property type="entry name" value="Na/Glc_symporter_sf"/>
</dbReference>
<feature type="transmembrane region" description="Helical" evidence="11">
    <location>
        <begin position="595"/>
        <end position="613"/>
    </location>
</feature>
<evidence type="ECO:0000256" key="5">
    <source>
        <dbReference type="ARBA" id="ARBA00022692"/>
    </source>
</evidence>
<organism evidence="13 14">
    <name type="scientific">Parapedobacter deserti</name>
    <dbReference type="NCBI Taxonomy" id="1912957"/>
    <lineage>
        <taxon>Bacteria</taxon>
        <taxon>Pseudomonadati</taxon>
        <taxon>Bacteroidota</taxon>
        <taxon>Sphingobacteriia</taxon>
        <taxon>Sphingobacteriales</taxon>
        <taxon>Sphingobacteriaceae</taxon>
        <taxon>Parapedobacter</taxon>
    </lineage>
</organism>
<gene>
    <name evidence="13" type="ORF">ACFOET_04150</name>
</gene>
<feature type="transmembrane region" description="Helical" evidence="11">
    <location>
        <begin position="634"/>
        <end position="659"/>
    </location>
</feature>
<feature type="transmembrane region" description="Helical" evidence="11">
    <location>
        <begin position="366"/>
        <end position="388"/>
    </location>
</feature>
<dbReference type="Proteomes" id="UP001595526">
    <property type="component" value="Unassembled WGS sequence"/>
</dbReference>
<dbReference type="RefSeq" id="WP_379019865.1">
    <property type="nucleotide sequence ID" value="NZ_JBHRTA010000009.1"/>
</dbReference>
<feature type="signal peptide" evidence="12">
    <location>
        <begin position="1"/>
        <end position="24"/>
    </location>
</feature>
<dbReference type="CDD" id="cd11495">
    <property type="entry name" value="SLC5sbd_NIS-like_u3"/>
    <property type="match status" value="1"/>
</dbReference>
<dbReference type="PANTHER" id="PTHR42985">
    <property type="entry name" value="SODIUM-COUPLED MONOCARBOXYLATE TRANSPORTER"/>
    <property type="match status" value="1"/>
</dbReference>
<dbReference type="InterPro" id="IPR015915">
    <property type="entry name" value="Kelch-typ_b-propeller"/>
</dbReference>
<feature type="transmembrane region" description="Helical" evidence="11">
    <location>
        <begin position="514"/>
        <end position="533"/>
    </location>
</feature>
<evidence type="ECO:0000256" key="9">
    <source>
        <dbReference type="ARBA" id="ARBA00023136"/>
    </source>
</evidence>
<feature type="transmembrane region" description="Helical" evidence="11">
    <location>
        <begin position="479"/>
        <end position="502"/>
    </location>
</feature>
<keyword evidence="10" id="KW-0739">Sodium transport</keyword>
<dbReference type="InterPro" id="IPR056734">
    <property type="entry name" value="NANM"/>
</dbReference>
<evidence type="ECO:0000256" key="10">
    <source>
        <dbReference type="ARBA" id="ARBA00023201"/>
    </source>
</evidence>
<keyword evidence="4" id="KW-1003">Cell membrane</keyword>
<evidence type="ECO:0000313" key="13">
    <source>
        <dbReference type="EMBL" id="MFC3196799.1"/>
    </source>
</evidence>
<evidence type="ECO:0000256" key="2">
    <source>
        <dbReference type="ARBA" id="ARBA00006434"/>
    </source>
</evidence>
<feature type="transmembrane region" description="Helical" evidence="11">
    <location>
        <begin position="436"/>
        <end position="458"/>
    </location>
</feature>
<evidence type="ECO:0000256" key="4">
    <source>
        <dbReference type="ARBA" id="ARBA00022475"/>
    </source>
</evidence>
<comment type="subcellular location">
    <subcellularLocation>
        <location evidence="1">Cell membrane</location>
        <topology evidence="1">Multi-pass membrane protein</topology>
    </subcellularLocation>
</comment>
<keyword evidence="3" id="KW-0813">Transport</keyword>
<sequence length="854" mass="92520">MRIFILLCFLLSSLPFTGSTQHLASSGFRWDQLPPLPDQTGFAGAFSGVSNDALIVAGGANFPTGMPWEGGAKVWHDEVFVLRSPQGEWIRAAKLQRPLAYGTSITTTQGLLCIGGNDQSQHSSDVFMLIWNGQEIIVEEYPSLPVPLAYSAGAIIGKNVYLAGGLEASDSATPASVFLKLDLSDTTAGWTQLDTWPGPPRMLAVAGTIDQSFYLISGVDLEADSTGKTRRSYLKDAYRYTPSGEWQQIADLPNAVAAAPSPAMASGQNHLLVLGGDEGSHFFRQAELRERHPGFNRTVLGYHAVTDTWAALGALPSAVGGNEVMPAVTTPLVTWRGKSIIPTGEIKPGIRSPQVIQVSPTQQKSGFATVDIGILVTYFLVVIGIGIYYSNSEKTQRDYFLGGNRIPWWAAGISIFATQLSAITFMAIPAKAFSTNWVYVVANMTIIAVAPIVIAIYLPFFRRLNIITAYEYLEKRFGLAARWTAGVAFILFQLGRMGIVIFLPSLALNAVLDVNIYLCIALIGGLSTTYTFLGGIEADIWNDMFQAFLLIGCAIVSLILITSSIDGGLGEIISMGMEEGKFKLANMTWDMTTDALWVVIIGSFFANIVSYTSDQAVIQRYLSTKDEKKSAKSIWTNAILAIPATLLFFSVGTALWAFYKTHPQLLNPASRSDDIFPWFIAQQLPAGVSGLVITAIFAAAMSSVDSSVNSMSAVITNDFYKRLKPAATDKQCMKLAHRATLMLGLIGIGTASYIAFLNSPSMWDQYLKIVGLFGGALAGMFMVGIFVRRVHLSAVLVGFFGAAGTLFAVQQFTSIHLLLYAAIGIFVCFFLSVLASYLIPGPKGDDHLIYRRTK</sequence>
<evidence type="ECO:0000256" key="11">
    <source>
        <dbReference type="SAM" id="Phobius"/>
    </source>
</evidence>
<feature type="transmembrane region" description="Helical" evidence="11">
    <location>
        <begin position="739"/>
        <end position="757"/>
    </location>
</feature>
<keyword evidence="12" id="KW-0732">Signal</keyword>
<feature type="chain" id="PRO_5047106214" evidence="12">
    <location>
        <begin position="25"/>
        <end position="854"/>
    </location>
</feature>
<keyword evidence="5 11" id="KW-0812">Transmembrane</keyword>
<dbReference type="InterPro" id="IPR051163">
    <property type="entry name" value="Sodium:Solute_Symporter_SSF"/>
</dbReference>
<feature type="transmembrane region" description="Helical" evidence="11">
    <location>
        <begin position="545"/>
        <end position="565"/>
    </location>
</feature>
<proteinExistence type="inferred from homology"/>
<dbReference type="SUPFAM" id="SSF117281">
    <property type="entry name" value="Kelch motif"/>
    <property type="match status" value="1"/>
</dbReference>
<dbReference type="Gene3D" id="1.20.1730.10">
    <property type="entry name" value="Sodium/glucose cotransporter"/>
    <property type="match status" value="1"/>
</dbReference>
<name>A0ABV7JIX1_9SPHI</name>
<evidence type="ECO:0000256" key="1">
    <source>
        <dbReference type="ARBA" id="ARBA00004651"/>
    </source>
</evidence>
<keyword evidence="7" id="KW-0915">Sodium</keyword>
<dbReference type="PROSITE" id="PS50283">
    <property type="entry name" value="NA_SOLUT_SYMP_3"/>
    <property type="match status" value="1"/>
</dbReference>
<feature type="transmembrane region" description="Helical" evidence="11">
    <location>
        <begin position="818"/>
        <end position="839"/>
    </location>
</feature>
<feature type="transmembrane region" description="Helical" evidence="11">
    <location>
        <begin position="679"/>
        <end position="701"/>
    </location>
</feature>
<accession>A0ABV7JIX1</accession>
<protein>
    <submittedName>
        <fullName evidence="13">Sodium/solute symporter</fullName>
    </submittedName>
</protein>
<dbReference type="Pfam" id="PF24996">
    <property type="entry name" value="NANM"/>
    <property type="match status" value="2"/>
</dbReference>